<feature type="active site" description="Proton acceptor" evidence="6">
    <location>
        <position position="49"/>
    </location>
</feature>
<proteinExistence type="inferred from homology"/>
<organism evidence="8 9">
    <name type="scientific">Salicibibacter halophilus</name>
    <dbReference type="NCBI Taxonomy" id="2502791"/>
    <lineage>
        <taxon>Bacteria</taxon>
        <taxon>Bacillati</taxon>
        <taxon>Bacillota</taxon>
        <taxon>Bacilli</taxon>
        <taxon>Bacillales</taxon>
        <taxon>Bacillaceae</taxon>
        <taxon>Salicibibacter</taxon>
    </lineage>
</organism>
<keyword evidence="3 6" id="KW-0808">Transferase</keyword>
<evidence type="ECO:0000259" key="7">
    <source>
        <dbReference type="PROSITE" id="PS52018"/>
    </source>
</evidence>
<keyword evidence="5 6" id="KW-0238">DNA-binding</keyword>
<dbReference type="GO" id="GO:0016779">
    <property type="term" value="F:nucleotidyltransferase activity"/>
    <property type="evidence" value="ECO:0007669"/>
    <property type="project" value="UniProtKB-UniRule"/>
</dbReference>
<dbReference type="Pfam" id="PF14487">
    <property type="entry name" value="DarT"/>
    <property type="match status" value="1"/>
</dbReference>
<evidence type="ECO:0000256" key="3">
    <source>
        <dbReference type="ARBA" id="ARBA00022679"/>
    </source>
</evidence>
<evidence type="ECO:0000256" key="1">
    <source>
        <dbReference type="ARBA" id="ARBA00022649"/>
    </source>
</evidence>
<feature type="binding site" evidence="6">
    <location>
        <position position="49"/>
    </location>
    <ligand>
        <name>NAD(+)</name>
        <dbReference type="ChEBI" id="CHEBI:57540"/>
    </ligand>
</feature>
<comment type="catalytic activity">
    <reaction evidence="6">
        <text>a thymidine in DNA + NAD(+) = an N-(ADP-alpha-D-ribosyl)-thymidine in DNA + nicotinamide + H(+)</text>
        <dbReference type="Rhea" id="RHEA:71651"/>
        <dbReference type="Rhea" id="RHEA-COMP:13556"/>
        <dbReference type="Rhea" id="RHEA-COMP:18051"/>
        <dbReference type="ChEBI" id="CHEBI:15378"/>
        <dbReference type="ChEBI" id="CHEBI:17154"/>
        <dbReference type="ChEBI" id="CHEBI:57540"/>
        <dbReference type="ChEBI" id="CHEBI:137386"/>
        <dbReference type="ChEBI" id="CHEBI:191199"/>
    </reaction>
</comment>
<dbReference type="OrthoDB" id="9813972at2"/>
<gene>
    <name evidence="8" type="ORF">EPH95_03990</name>
</gene>
<evidence type="ECO:0000256" key="5">
    <source>
        <dbReference type="ARBA" id="ARBA00023125"/>
    </source>
</evidence>
<reference evidence="9" key="1">
    <citation type="submission" date="2019-01" db="EMBL/GenBank/DDBJ databases">
        <title>Genomic analysis of Salicibibacter sp. NKC3-5.</title>
        <authorList>
            <person name="Oh Y.J."/>
        </authorList>
    </citation>
    <scope>NUCLEOTIDE SEQUENCE [LARGE SCALE GENOMIC DNA]</scope>
    <source>
        <strain evidence="9">NKC3-5</strain>
    </source>
</reference>
<comment type="similarity">
    <text evidence="6">Belongs to the DarT ADP-ribosyltransferase family.</text>
</comment>
<keyword evidence="1 6" id="KW-1277">Toxin-antitoxin system</keyword>
<keyword evidence="9" id="KW-1185">Reference proteome</keyword>
<dbReference type="PROSITE" id="PS52018">
    <property type="entry name" value="DART"/>
    <property type="match status" value="1"/>
</dbReference>
<feature type="active site" evidence="6">
    <location>
        <position position="162"/>
    </location>
</feature>
<evidence type="ECO:0000313" key="8">
    <source>
        <dbReference type="EMBL" id="QDI90444.1"/>
    </source>
</evidence>
<evidence type="ECO:0000313" key="9">
    <source>
        <dbReference type="Proteomes" id="UP000319756"/>
    </source>
</evidence>
<accession>A0A514LF12</accession>
<dbReference type="AlphaFoldDB" id="A0A514LF12"/>
<dbReference type="GO" id="GO:0016757">
    <property type="term" value="F:glycosyltransferase activity"/>
    <property type="evidence" value="ECO:0007669"/>
    <property type="project" value="UniProtKB-UniRule"/>
</dbReference>
<feature type="domain" description="DarT" evidence="7">
    <location>
        <begin position="4"/>
        <end position="187"/>
    </location>
</feature>
<dbReference type="InterPro" id="IPR029494">
    <property type="entry name" value="DarT"/>
</dbReference>
<evidence type="ECO:0000256" key="2">
    <source>
        <dbReference type="ARBA" id="ARBA00022676"/>
    </source>
</evidence>
<name>A0A514LF12_9BACI</name>
<dbReference type="RefSeq" id="WP_142087571.1">
    <property type="nucleotide sequence ID" value="NZ_CP035485.1"/>
</dbReference>
<dbReference type="EMBL" id="CP035485">
    <property type="protein sequence ID" value="QDI90444.1"/>
    <property type="molecule type" value="Genomic_DNA"/>
</dbReference>
<dbReference type="KEGG" id="sale:EPH95_03990"/>
<sequence>MEPTLLYHITDYRNLPSILDNGGLAAHSRVSGNKISYTDIAHHSIQSRRSKISVSAAPRGMLHDYVPFYFSPRSPMLYAIHRKNVEGFSGTQDDIIYLVTSTDVIKDGGKDFVFTDGHAIMLWTEFYNELSHLDKIDWEVMDSIYWNDTDQDPDRTRRRQAEFLVHKFENRDKTNILFLGGEDIDLF</sequence>
<feature type="binding site" evidence="6">
    <location>
        <begin position="8"/>
        <end position="10"/>
    </location>
    <ligand>
        <name>NAD(+)</name>
        <dbReference type="ChEBI" id="CHEBI:57540"/>
    </ligand>
</feature>
<evidence type="ECO:0000256" key="4">
    <source>
        <dbReference type="ARBA" id="ARBA00022695"/>
    </source>
</evidence>
<dbReference type="GO" id="GO:0003677">
    <property type="term" value="F:DNA binding"/>
    <property type="evidence" value="ECO:0007669"/>
    <property type="project" value="UniProtKB-UniRule"/>
</dbReference>
<keyword evidence="4 6" id="KW-0548">Nucleotidyltransferase</keyword>
<keyword evidence="2 6" id="KW-0328">Glycosyltransferase</keyword>
<evidence type="ECO:0000256" key="6">
    <source>
        <dbReference type="PROSITE-ProRule" id="PRU01362"/>
    </source>
</evidence>
<protein>
    <submittedName>
        <fullName evidence="8">DUF4433 domain-containing protein</fullName>
    </submittedName>
</protein>
<comment type="caution">
    <text evidence="6">Lacks conserved residue(s) required for the propagation of feature annotation.</text>
</comment>
<dbReference type="Proteomes" id="UP000319756">
    <property type="component" value="Chromosome"/>
</dbReference>